<comment type="caution">
    <text evidence="6">The sequence shown here is derived from an EMBL/GenBank/DDBJ whole genome shotgun (WGS) entry which is preliminary data.</text>
</comment>
<feature type="transmembrane region" description="Helical" evidence="5">
    <location>
        <begin position="276"/>
        <end position="297"/>
    </location>
</feature>
<dbReference type="Gene3D" id="1.20.1250.20">
    <property type="entry name" value="MFS general substrate transporter like domains"/>
    <property type="match status" value="1"/>
</dbReference>
<evidence type="ECO:0000313" key="6">
    <source>
        <dbReference type="EMBL" id="CAG03480.1"/>
    </source>
</evidence>
<dbReference type="PANTHER" id="PTHR23510">
    <property type="entry name" value="INNER MEMBRANE TRANSPORT PROTEIN YAJR"/>
    <property type="match status" value="1"/>
</dbReference>
<dbReference type="KEGG" id="tng:GSTEN00022902G001"/>
<gene>
    <name evidence="6" type="ORF">GSTENG00022902001</name>
</gene>
<dbReference type="InterPro" id="IPR051068">
    <property type="entry name" value="MFS_Domain-Containing_Protein"/>
</dbReference>
<dbReference type="GO" id="GO:0016020">
    <property type="term" value="C:membrane"/>
    <property type="evidence" value="ECO:0007669"/>
    <property type="project" value="UniProtKB-SubCell"/>
</dbReference>
<feature type="transmembrane region" description="Helical" evidence="5">
    <location>
        <begin position="194"/>
        <end position="211"/>
    </location>
</feature>
<accession>Q4S7A2</accession>
<comment type="subcellular location">
    <subcellularLocation>
        <location evidence="1">Membrane</location>
        <topology evidence="1">Multi-pass membrane protein</topology>
    </subcellularLocation>
</comment>
<evidence type="ECO:0000256" key="1">
    <source>
        <dbReference type="ARBA" id="ARBA00004141"/>
    </source>
</evidence>
<dbReference type="InterPro" id="IPR036259">
    <property type="entry name" value="MFS_trans_sf"/>
</dbReference>
<reference evidence="6" key="2">
    <citation type="submission" date="2004-02" db="EMBL/GenBank/DDBJ databases">
        <authorList>
            <consortium name="Genoscope"/>
            <consortium name="Whitehead Institute Centre for Genome Research"/>
        </authorList>
    </citation>
    <scope>NUCLEOTIDE SEQUENCE</scope>
</reference>
<evidence type="ECO:0000256" key="5">
    <source>
        <dbReference type="SAM" id="Phobius"/>
    </source>
</evidence>
<evidence type="ECO:0000256" key="4">
    <source>
        <dbReference type="ARBA" id="ARBA00023136"/>
    </source>
</evidence>
<dbReference type="SUPFAM" id="SSF103473">
    <property type="entry name" value="MFS general substrate transporter"/>
    <property type="match status" value="1"/>
</dbReference>
<dbReference type="OrthoDB" id="370281at2759"/>
<protein>
    <submittedName>
        <fullName evidence="6">(spotted green pufferfish) hypothetical protein</fullName>
    </submittedName>
</protein>
<feature type="transmembrane region" description="Helical" evidence="5">
    <location>
        <begin position="38"/>
        <end position="59"/>
    </location>
</feature>
<feature type="transmembrane region" description="Helical" evidence="5">
    <location>
        <begin position="223"/>
        <end position="256"/>
    </location>
</feature>
<evidence type="ECO:0000256" key="2">
    <source>
        <dbReference type="ARBA" id="ARBA00022692"/>
    </source>
</evidence>
<proteinExistence type="predicted"/>
<feature type="transmembrane region" description="Helical" evidence="5">
    <location>
        <begin position="71"/>
        <end position="95"/>
    </location>
</feature>
<keyword evidence="4 5" id="KW-0472">Membrane</keyword>
<dbReference type="EMBL" id="CAAE01014716">
    <property type="protein sequence ID" value="CAG03480.1"/>
    <property type="molecule type" value="Genomic_DNA"/>
</dbReference>
<keyword evidence="2 5" id="KW-0812">Transmembrane</keyword>
<organism evidence="6">
    <name type="scientific">Tetraodon nigroviridis</name>
    <name type="common">Spotted green pufferfish</name>
    <name type="synonym">Chelonodon nigroviridis</name>
    <dbReference type="NCBI Taxonomy" id="99883"/>
    <lineage>
        <taxon>Eukaryota</taxon>
        <taxon>Metazoa</taxon>
        <taxon>Chordata</taxon>
        <taxon>Craniata</taxon>
        <taxon>Vertebrata</taxon>
        <taxon>Euteleostomi</taxon>
        <taxon>Actinopterygii</taxon>
        <taxon>Neopterygii</taxon>
        <taxon>Teleostei</taxon>
        <taxon>Neoteleostei</taxon>
        <taxon>Acanthomorphata</taxon>
        <taxon>Eupercaria</taxon>
        <taxon>Tetraodontiformes</taxon>
        <taxon>Tetradontoidea</taxon>
        <taxon>Tetraodontidae</taxon>
        <taxon>Tetraodon</taxon>
    </lineage>
</organism>
<evidence type="ECO:0000256" key="3">
    <source>
        <dbReference type="ARBA" id="ARBA00022989"/>
    </source>
</evidence>
<dbReference type="AlphaFoldDB" id="Q4S7A2"/>
<dbReference type="PANTHER" id="PTHR23510:SF56">
    <property type="entry name" value="MAJOR FACILITATOR SUPERFAMILY DOMAIN-CONTAINING PROTEIN 8-LIKE"/>
    <property type="match status" value="1"/>
</dbReference>
<name>Q4S7A2_TETNG</name>
<reference evidence="6" key="1">
    <citation type="journal article" date="2004" name="Nature">
        <title>Genome duplication in the teleost fish Tetraodon nigroviridis reveals the early vertebrate proto-karyotype.</title>
        <authorList>
            <person name="Jaillon O."/>
            <person name="Aury J.-M."/>
            <person name="Brunet F."/>
            <person name="Petit J.-L."/>
            <person name="Stange-Thomann N."/>
            <person name="Mauceli E."/>
            <person name="Bouneau L."/>
            <person name="Fischer C."/>
            <person name="Ozouf-Costaz C."/>
            <person name="Bernot A."/>
            <person name="Nicaud S."/>
            <person name="Jaffe D."/>
            <person name="Fisher S."/>
            <person name="Lutfalla G."/>
            <person name="Dossat C."/>
            <person name="Segurens B."/>
            <person name="Dasilva C."/>
            <person name="Salanoubat M."/>
            <person name="Levy M."/>
            <person name="Boudet N."/>
            <person name="Castellano S."/>
            <person name="Anthouard V."/>
            <person name="Jubin C."/>
            <person name="Castelli V."/>
            <person name="Katinka M."/>
            <person name="Vacherie B."/>
            <person name="Biemont C."/>
            <person name="Skalli Z."/>
            <person name="Cattolico L."/>
            <person name="Poulain J."/>
            <person name="De Berardinis V."/>
            <person name="Cruaud C."/>
            <person name="Duprat S."/>
            <person name="Brottier P."/>
            <person name="Coutanceau J.-P."/>
            <person name="Gouzy J."/>
            <person name="Parra G."/>
            <person name="Lardier G."/>
            <person name="Chapple C."/>
            <person name="McKernan K.J."/>
            <person name="McEwan P."/>
            <person name="Bosak S."/>
            <person name="Kellis M."/>
            <person name="Volff J.-N."/>
            <person name="Guigo R."/>
            <person name="Zody M.C."/>
            <person name="Mesirov J."/>
            <person name="Lindblad-Toh K."/>
            <person name="Birren B."/>
            <person name="Nusbaum C."/>
            <person name="Kahn D."/>
            <person name="Robinson-Rechavi M."/>
            <person name="Laudet V."/>
            <person name="Schachter V."/>
            <person name="Quetier F."/>
            <person name="Saurin W."/>
            <person name="Scarpelli C."/>
            <person name="Wincker P."/>
            <person name="Lander E.S."/>
            <person name="Weissenbach J."/>
            <person name="Roest Crollius H."/>
        </authorList>
    </citation>
    <scope>NUCLEOTIDE SEQUENCE [LARGE SCALE GENOMIC DNA]</scope>
</reference>
<sequence>MDPHKKRKLTFFTIGLIFLLSGIEYVWRYLQTLEAPPYFLGLALSAFSFSGLLSGPLFGHWSDRTRTTKKIILFANLFEIIGIGTGAGSSIFGFLTRSTAPKDRATVFAAVMACRQAGLLIEFLREEVIVLLAAQFITLFNQTALEVQYRRGTLIGVSYPDLLLMMGFVPLCPVQTMVTPLTQRFFGYGELENSIMYCLCGVEVIAGFLFVRWLSRRVAERVVLAIGLTICNISGVWCLIFMVLGLPFVAVAQVSLFSKVTAEKTQGEERTRLDPGILLTSASGTSVNILSLFFFFMSENLWLIRLQVSARACGAQWVDWPPSWAPSGPEA</sequence>
<keyword evidence="3 5" id="KW-1133">Transmembrane helix</keyword>